<dbReference type="GO" id="GO:0004525">
    <property type="term" value="F:ribonuclease III activity"/>
    <property type="evidence" value="ECO:0007669"/>
    <property type="project" value="InterPro"/>
</dbReference>
<protein>
    <recommendedName>
        <fullName evidence="2">RNase III domain-containing protein</fullName>
    </recommendedName>
</protein>
<dbReference type="OrthoDB" id="67027at2759"/>
<dbReference type="CDD" id="cd00593">
    <property type="entry name" value="RIBOc"/>
    <property type="match status" value="1"/>
</dbReference>
<dbReference type="Proteomes" id="UP000800035">
    <property type="component" value="Unassembled WGS sequence"/>
</dbReference>
<organism evidence="3 4">
    <name type="scientific">Byssothecium circinans</name>
    <dbReference type="NCBI Taxonomy" id="147558"/>
    <lineage>
        <taxon>Eukaryota</taxon>
        <taxon>Fungi</taxon>
        <taxon>Dikarya</taxon>
        <taxon>Ascomycota</taxon>
        <taxon>Pezizomycotina</taxon>
        <taxon>Dothideomycetes</taxon>
        <taxon>Pleosporomycetidae</taxon>
        <taxon>Pleosporales</taxon>
        <taxon>Massarineae</taxon>
        <taxon>Massarinaceae</taxon>
        <taxon>Byssothecium</taxon>
    </lineage>
</organism>
<proteinExistence type="predicted"/>
<feature type="compositionally biased region" description="Basic residues" evidence="1">
    <location>
        <begin position="429"/>
        <end position="440"/>
    </location>
</feature>
<dbReference type="SUPFAM" id="SSF69065">
    <property type="entry name" value="RNase III domain-like"/>
    <property type="match status" value="1"/>
</dbReference>
<dbReference type="AlphaFoldDB" id="A0A6A5TT71"/>
<reference evidence="3" key="1">
    <citation type="journal article" date="2020" name="Stud. Mycol.">
        <title>101 Dothideomycetes genomes: a test case for predicting lifestyles and emergence of pathogens.</title>
        <authorList>
            <person name="Haridas S."/>
            <person name="Albert R."/>
            <person name="Binder M."/>
            <person name="Bloem J."/>
            <person name="Labutti K."/>
            <person name="Salamov A."/>
            <person name="Andreopoulos B."/>
            <person name="Baker S."/>
            <person name="Barry K."/>
            <person name="Bills G."/>
            <person name="Bluhm B."/>
            <person name="Cannon C."/>
            <person name="Castanera R."/>
            <person name="Culley D."/>
            <person name="Daum C."/>
            <person name="Ezra D."/>
            <person name="Gonzalez J."/>
            <person name="Henrissat B."/>
            <person name="Kuo A."/>
            <person name="Liang C."/>
            <person name="Lipzen A."/>
            <person name="Lutzoni F."/>
            <person name="Magnuson J."/>
            <person name="Mondo S."/>
            <person name="Nolan M."/>
            <person name="Ohm R."/>
            <person name="Pangilinan J."/>
            <person name="Park H.-J."/>
            <person name="Ramirez L."/>
            <person name="Alfaro M."/>
            <person name="Sun H."/>
            <person name="Tritt A."/>
            <person name="Yoshinaga Y."/>
            <person name="Zwiers L.-H."/>
            <person name="Turgeon B."/>
            <person name="Goodwin S."/>
            <person name="Spatafora J."/>
            <person name="Crous P."/>
            <person name="Grigoriev I."/>
        </authorList>
    </citation>
    <scope>NUCLEOTIDE SEQUENCE</scope>
    <source>
        <strain evidence="3">CBS 675.92</strain>
    </source>
</reference>
<dbReference type="EMBL" id="ML976992">
    <property type="protein sequence ID" value="KAF1956143.1"/>
    <property type="molecule type" value="Genomic_DNA"/>
</dbReference>
<dbReference type="InterPro" id="IPR036389">
    <property type="entry name" value="RNase_III_sf"/>
</dbReference>
<dbReference type="PROSITE" id="PS50142">
    <property type="entry name" value="RNASE_3_2"/>
    <property type="match status" value="1"/>
</dbReference>
<evidence type="ECO:0000259" key="2">
    <source>
        <dbReference type="PROSITE" id="PS50142"/>
    </source>
</evidence>
<feature type="region of interest" description="Disordered" evidence="1">
    <location>
        <begin position="409"/>
        <end position="440"/>
    </location>
</feature>
<evidence type="ECO:0000313" key="4">
    <source>
        <dbReference type="Proteomes" id="UP000800035"/>
    </source>
</evidence>
<dbReference type="Gene3D" id="1.10.1520.10">
    <property type="entry name" value="Ribonuclease III domain"/>
    <property type="match status" value="1"/>
</dbReference>
<evidence type="ECO:0000256" key="1">
    <source>
        <dbReference type="SAM" id="MobiDB-lite"/>
    </source>
</evidence>
<keyword evidence="4" id="KW-1185">Reference proteome</keyword>
<dbReference type="Pfam" id="PF14622">
    <property type="entry name" value="Ribonucleas_3_3"/>
    <property type="match status" value="1"/>
</dbReference>
<evidence type="ECO:0000313" key="3">
    <source>
        <dbReference type="EMBL" id="KAF1956143.1"/>
    </source>
</evidence>
<gene>
    <name evidence="3" type="ORF">CC80DRAFT_69997</name>
</gene>
<dbReference type="InterPro" id="IPR000999">
    <property type="entry name" value="RNase_III_dom"/>
</dbReference>
<feature type="compositionally biased region" description="Basic and acidic residues" evidence="1">
    <location>
        <begin position="409"/>
        <end position="419"/>
    </location>
</feature>
<feature type="domain" description="RNase III" evidence="2">
    <location>
        <begin position="180"/>
        <end position="308"/>
    </location>
</feature>
<dbReference type="GO" id="GO:0006396">
    <property type="term" value="P:RNA processing"/>
    <property type="evidence" value="ECO:0007669"/>
    <property type="project" value="InterPro"/>
</dbReference>
<accession>A0A6A5TT71</accession>
<name>A0A6A5TT71_9PLEO</name>
<dbReference type="SMART" id="SM00535">
    <property type="entry name" value="RIBOc"/>
    <property type="match status" value="1"/>
</dbReference>
<sequence length="440" mass="51572">MATPQSATRLVARRLNQPSARFRPRSIDHVTRLSMDPRLWEQTQLQNHGPPRTRAQKSIDQKLKIVEARVLGRKFNGVTLPKYEKPSQGEGEERKTRRNFLLAALESNRTYQKIYNWSRIEHFLLWINGFPRQHYGPSAVIPDLFVRRDLHYYHLENNKIKYLFPEPDMYHSIFDVGARVSKVEDIIGYKFKNKILCIEAIKLSGMNVPVYFDGILWPVRQNKRLALMGDRTLNMALCEMWYESGNSNSQYALMSSQVVARSALYATGKPLGFDESCFLMPPGSFKASQDQIAETFEAVVGAVYLDTGKQYDEVYKLIHRLGLDRHEALKTPEELEEEERLRVLGRRAKRRERREARKMEEAQTSVWQRLRELWSGKQGMHEGKDREKKGLKREEARLGVLERRAEKIEHGEMREEAGKTEAPTSVWQRLRKSWRKNKRR</sequence>